<sequence>MAWDFTSTWIKYSEDLVFLPDTTVTLPKPFGYWTPQHQSIAMSVDYIECITLSLQTGIFFLMQCFWHYISRTVAKRSFMSSWEFRFYILWAIGSAAVFPTLQWYYRADVIKREAVPQLAYSIEVLIAAILGIQTHARFKRIIKITQDVKKENDAVVERLIYFKDMNFFQTIALFFFSISLGIICVDGLTEAKVINYNRFASDLLIANLDTCSIILWIIGISIFHPRPLSNDKEDSHSDPESNTENRFNEPDSSNKYTGSQIPFLKSMSPLVTKYPIQALESEDPVMTYSRHYALPTEGPLDPLPLPPPSSFSNKVKYMIEDESVHPSSGYI</sequence>
<feature type="compositionally biased region" description="Basic and acidic residues" evidence="1">
    <location>
        <begin position="229"/>
        <end position="239"/>
    </location>
</feature>
<keyword evidence="2" id="KW-0812">Transmembrane</keyword>
<proteinExistence type="predicted"/>
<feature type="transmembrane region" description="Helical" evidence="2">
    <location>
        <begin position="167"/>
        <end position="188"/>
    </location>
</feature>
<dbReference type="AlphaFoldDB" id="A0A367KJW9"/>
<name>A0A367KJW9_RHIST</name>
<organism evidence="3 4">
    <name type="scientific">Rhizopus stolonifer</name>
    <name type="common">Rhizopus nigricans</name>
    <dbReference type="NCBI Taxonomy" id="4846"/>
    <lineage>
        <taxon>Eukaryota</taxon>
        <taxon>Fungi</taxon>
        <taxon>Fungi incertae sedis</taxon>
        <taxon>Mucoromycota</taxon>
        <taxon>Mucoromycotina</taxon>
        <taxon>Mucoromycetes</taxon>
        <taxon>Mucorales</taxon>
        <taxon>Mucorineae</taxon>
        <taxon>Rhizopodaceae</taxon>
        <taxon>Rhizopus</taxon>
    </lineage>
</organism>
<evidence type="ECO:0000313" key="3">
    <source>
        <dbReference type="EMBL" id="RCI02523.1"/>
    </source>
</evidence>
<comment type="caution">
    <text evidence="3">The sequence shown here is derived from an EMBL/GenBank/DDBJ whole genome shotgun (WGS) entry which is preliminary data.</text>
</comment>
<dbReference type="Proteomes" id="UP000253551">
    <property type="component" value="Unassembled WGS sequence"/>
</dbReference>
<feature type="transmembrane region" description="Helical" evidence="2">
    <location>
        <begin position="117"/>
        <end position="136"/>
    </location>
</feature>
<dbReference type="STRING" id="4846.A0A367KJW9"/>
<gene>
    <name evidence="3" type="ORF">CU098_009848</name>
</gene>
<protein>
    <submittedName>
        <fullName evidence="3">Uncharacterized protein</fullName>
    </submittedName>
</protein>
<feature type="region of interest" description="Disordered" evidence="1">
    <location>
        <begin position="229"/>
        <end position="255"/>
    </location>
</feature>
<dbReference type="EMBL" id="PJQM01001360">
    <property type="protein sequence ID" value="RCI02523.1"/>
    <property type="molecule type" value="Genomic_DNA"/>
</dbReference>
<feature type="transmembrane region" description="Helical" evidence="2">
    <location>
        <begin position="52"/>
        <end position="74"/>
    </location>
</feature>
<accession>A0A367KJW9</accession>
<feature type="transmembrane region" description="Helical" evidence="2">
    <location>
        <begin position="203"/>
        <end position="223"/>
    </location>
</feature>
<keyword evidence="4" id="KW-1185">Reference proteome</keyword>
<keyword evidence="2" id="KW-1133">Transmembrane helix</keyword>
<feature type="compositionally biased region" description="Polar residues" evidence="1">
    <location>
        <begin position="240"/>
        <end position="255"/>
    </location>
</feature>
<feature type="transmembrane region" description="Helical" evidence="2">
    <location>
        <begin position="86"/>
        <end position="105"/>
    </location>
</feature>
<dbReference type="OrthoDB" id="2384193at2759"/>
<reference evidence="3 4" key="1">
    <citation type="journal article" date="2018" name="G3 (Bethesda)">
        <title>Phylogenetic and Phylogenomic Definition of Rhizopus Species.</title>
        <authorList>
            <person name="Gryganskyi A.P."/>
            <person name="Golan J."/>
            <person name="Dolatabadi S."/>
            <person name="Mondo S."/>
            <person name="Robb S."/>
            <person name="Idnurm A."/>
            <person name="Muszewska A."/>
            <person name="Steczkiewicz K."/>
            <person name="Masonjones S."/>
            <person name="Liao H.L."/>
            <person name="Gajdeczka M.T."/>
            <person name="Anike F."/>
            <person name="Vuek A."/>
            <person name="Anishchenko I.M."/>
            <person name="Voigt K."/>
            <person name="de Hoog G.S."/>
            <person name="Smith M.E."/>
            <person name="Heitman J."/>
            <person name="Vilgalys R."/>
            <person name="Stajich J.E."/>
        </authorList>
    </citation>
    <scope>NUCLEOTIDE SEQUENCE [LARGE SCALE GENOMIC DNA]</scope>
    <source>
        <strain evidence="3 4">LSU 92-RS-03</strain>
    </source>
</reference>
<evidence type="ECO:0000256" key="2">
    <source>
        <dbReference type="SAM" id="Phobius"/>
    </source>
</evidence>
<evidence type="ECO:0000256" key="1">
    <source>
        <dbReference type="SAM" id="MobiDB-lite"/>
    </source>
</evidence>
<keyword evidence="2" id="KW-0472">Membrane</keyword>
<evidence type="ECO:0000313" key="4">
    <source>
        <dbReference type="Proteomes" id="UP000253551"/>
    </source>
</evidence>